<proteinExistence type="predicted"/>
<evidence type="ECO:0000313" key="2">
    <source>
        <dbReference type="EMBL" id="UJO18848.1"/>
    </source>
</evidence>
<name>A0A9Q8UQL0_PASFU</name>
<evidence type="ECO:0000313" key="3">
    <source>
        <dbReference type="Proteomes" id="UP000756132"/>
    </source>
</evidence>
<keyword evidence="3" id="KW-1185">Reference proteome</keyword>
<dbReference type="Proteomes" id="UP000756132">
    <property type="component" value="Chromosome 6"/>
</dbReference>
<gene>
    <name evidence="2" type="ORF">CLAFUR5_07585</name>
</gene>
<dbReference type="RefSeq" id="XP_047763214.1">
    <property type="nucleotide sequence ID" value="XM_047906733.1"/>
</dbReference>
<dbReference type="EMBL" id="CP090168">
    <property type="protein sequence ID" value="UJO18848.1"/>
    <property type="molecule type" value="Genomic_DNA"/>
</dbReference>
<dbReference type="KEGG" id="ffu:CLAFUR5_07585"/>
<dbReference type="AlphaFoldDB" id="A0A9Q8UQL0"/>
<evidence type="ECO:0000256" key="1">
    <source>
        <dbReference type="SAM" id="MobiDB-lite"/>
    </source>
</evidence>
<organism evidence="2 3">
    <name type="scientific">Passalora fulva</name>
    <name type="common">Tomato leaf mold</name>
    <name type="synonym">Cladosporium fulvum</name>
    <dbReference type="NCBI Taxonomy" id="5499"/>
    <lineage>
        <taxon>Eukaryota</taxon>
        <taxon>Fungi</taxon>
        <taxon>Dikarya</taxon>
        <taxon>Ascomycota</taxon>
        <taxon>Pezizomycotina</taxon>
        <taxon>Dothideomycetes</taxon>
        <taxon>Dothideomycetidae</taxon>
        <taxon>Mycosphaerellales</taxon>
        <taxon>Mycosphaerellaceae</taxon>
        <taxon>Fulvia</taxon>
    </lineage>
</organism>
<accession>A0A9Q8UQL0</accession>
<reference evidence="2" key="2">
    <citation type="journal article" date="2022" name="Microb. Genom.">
        <title>A chromosome-scale genome assembly of the tomato pathogen Cladosporium fulvum reveals a compartmentalized genome architecture and the presence of a dispensable chromosome.</title>
        <authorList>
            <person name="Zaccaron A.Z."/>
            <person name="Chen L.H."/>
            <person name="Samaras A."/>
            <person name="Stergiopoulos I."/>
        </authorList>
    </citation>
    <scope>NUCLEOTIDE SEQUENCE</scope>
    <source>
        <strain evidence="2">Race5_Kim</strain>
    </source>
</reference>
<reference evidence="2" key="1">
    <citation type="submission" date="2021-12" db="EMBL/GenBank/DDBJ databases">
        <authorList>
            <person name="Zaccaron A."/>
            <person name="Stergiopoulos I."/>
        </authorList>
    </citation>
    <scope>NUCLEOTIDE SEQUENCE</scope>
    <source>
        <strain evidence="2">Race5_Kim</strain>
    </source>
</reference>
<dbReference type="GeneID" id="71987463"/>
<feature type="compositionally biased region" description="Polar residues" evidence="1">
    <location>
        <begin position="10"/>
        <end position="30"/>
    </location>
</feature>
<feature type="region of interest" description="Disordered" evidence="1">
    <location>
        <begin position="1"/>
        <end position="34"/>
    </location>
</feature>
<sequence length="104" mass="12189">MSQGFRKISRTTPGRTASRPKQQSTRAPQQDNDRDIRELYEAVLARMDYTAQVSLVEKLKRTPPTYMDLDFNMFWLNLRQKDPKCAGYILEVAMRARDNIEKGY</sequence>
<protein>
    <submittedName>
        <fullName evidence="2">Uncharacterized protein</fullName>
    </submittedName>
</protein>